<dbReference type="Proteomes" id="UP001155144">
    <property type="component" value="Unassembled WGS sequence"/>
</dbReference>
<comment type="caution">
    <text evidence="1">The sequence shown here is derived from an EMBL/GenBank/DDBJ whole genome shotgun (WGS) entry which is preliminary data.</text>
</comment>
<evidence type="ECO:0000313" key="2">
    <source>
        <dbReference type="Proteomes" id="UP001155144"/>
    </source>
</evidence>
<organism evidence="1 2">
    <name type="scientific">Salinibacter ruber</name>
    <dbReference type="NCBI Taxonomy" id="146919"/>
    <lineage>
        <taxon>Bacteria</taxon>
        <taxon>Pseudomonadati</taxon>
        <taxon>Rhodothermota</taxon>
        <taxon>Rhodothermia</taxon>
        <taxon>Rhodothermales</taxon>
        <taxon>Salinibacteraceae</taxon>
        <taxon>Salinibacter</taxon>
    </lineage>
</organism>
<dbReference type="AlphaFoldDB" id="A0A9X2ZTI9"/>
<sequence>MATSTVRGQGAPADSIRHRPYQVGIAASSVFKLLEEGTPDRQYQVYGRYWTSPRRMSRIALRYRQVVGGNAEVDAGLRGGLAWVFRSEDRWRFYGGGDLIAGYRRFANGRESFRGGVSPLFGALFFIGTHVSLSLEPRLVATYAHSRGGDSGRSGSGVVSIEIEEAALLVLSVHF</sequence>
<dbReference type="EMBL" id="JANUBL010000004">
    <property type="protein sequence ID" value="MCS4122185.1"/>
    <property type="molecule type" value="Genomic_DNA"/>
</dbReference>
<name>A0A9X2ZTI9_9BACT</name>
<evidence type="ECO:0000313" key="1">
    <source>
        <dbReference type="EMBL" id="MCS4122185.1"/>
    </source>
</evidence>
<reference evidence="1" key="1">
    <citation type="submission" date="2022-08" db="EMBL/GenBank/DDBJ databases">
        <title>Genomic Encyclopedia of Type Strains, Phase V (KMG-V): Genome sequencing to study the core and pangenomes of soil and plant-associated prokaryotes.</title>
        <authorList>
            <person name="Whitman W."/>
        </authorList>
    </citation>
    <scope>NUCLEOTIDE SEQUENCE</scope>
    <source>
        <strain evidence="1">SP3026</strain>
    </source>
</reference>
<accession>A0A9X2ZTI9</accession>
<gene>
    <name evidence="1" type="ORF">GGP45_002543</name>
</gene>
<protein>
    <submittedName>
        <fullName evidence="1">Uncharacterized protein</fullName>
    </submittedName>
</protein>
<proteinExistence type="predicted"/>
<dbReference type="RefSeq" id="WP_259040224.1">
    <property type="nucleotide sequence ID" value="NZ_JANUAW010000001.1"/>
</dbReference>